<feature type="domain" description="DUF8042" evidence="1">
    <location>
        <begin position="79"/>
        <end position="186"/>
    </location>
</feature>
<evidence type="ECO:0000313" key="3">
    <source>
        <dbReference type="Proteomes" id="UP001231362"/>
    </source>
</evidence>
<dbReference type="Pfam" id="PF26154">
    <property type="entry name" value="DUF8042"/>
    <property type="match status" value="1"/>
</dbReference>
<dbReference type="EMBL" id="JAUSTU010000017">
    <property type="protein sequence ID" value="MDQ0156916.1"/>
    <property type="molecule type" value="Genomic_DNA"/>
</dbReference>
<evidence type="ECO:0000259" key="1">
    <source>
        <dbReference type="Pfam" id="PF26154"/>
    </source>
</evidence>
<dbReference type="RefSeq" id="WP_307151406.1">
    <property type="nucleotide sequence ID" value="NZ_JAUSTU010000017.1"/>
</dbReference>
<protein>
    <recommendedName>
        <fullName evidence="1">DUF8042 domain-containing protein</fullName>
    </recommendedName>
</protein>
<gene>
    <name evidence="2" type="ORF">J2S07_003241</name>
</gene>
<sequence length="207" mass="24245">MKVTVLNEIKIFDNKNNAFEHIQEFINNSLGESQEVYFSHMNIDGIDIYHDYELYIEEHLNDIDSIKIVVKTANEFINDITTSIYQYVERALPELKQLSDDFYQSSKASFWDKLSDLLEGIQWIHESIMLIDKEKLRPANWDKYLITASSFESNFPTLLEALEAQDNILIADILSYEITPLFQDLNRIKNDVNMGNEENIEHVEGER</sequence>
<keyword evidence="3" id="KW-1185">Reference proteome</keyword>
<organism evidence="2 3">
    <name type="scientific">Anoxybacillus andreesenii</name>
    <dbReference type="NCBI Taxonomy" id="1325932"/>
    <lineage>
        <taxon>Bacteria</taxon>
        <taxon>Bacillati</taxon>
        <taxon>Bacillota</taxon>
        <taxon>Bacilli</taxon>
        <taxon>Bacillales</taxon>
        <taxon>Anoxybacillaceae</taxon>
        <taxon>Anoxybacillus</taxon>
    </lineage>
</organism>
<reference evidence="2 3" key="1">
    <citation type="submission" date="2023-07" db="EMBL/GenBank/DDBJ databases">
        <title>Genomic Encyclopedia of Type Strains, Phase IV (KMG-IV): sequencing the most valuable type-strain genomes for metagenomic binning, comparative biology and taxonomic classification.</title>
        <authorList>
            <person name="Goeker M."/>
        </authorList>
    </citation>
    <scope>NUCLEOTIDE SEQUENCE [LARGE SCALE GENOMIC DNA]</scope>
    <source>
        <strain evidence="2 3">DSM 23948</strain>
    </source>
</reference>
<evidence type="ECO:0000313" key="2">
    <source>
        <dbReference type="EMBL" id="MDQ0156916.1"/>
    </source>
</evidence>
<proteinExistence type="predicted"/>
<accession>A0ABT9V7J8</accession>
<dbReference type="InterPro" id="IPR058355">
    <property type="entry name" value="DUF8042"/>
</dbReference>
<name>A0ABT9V7J8_9BACL</name>
<dbReference type="Proteomes" id="UP001231362">
    <property type="component" value="Unassembled WGS sequence"/>
</dbReference>
<comment type="caution">
    <text evidence="2">The sequence shown here is derived from an EMBL/GenBank/DDBJ whole genome shotgun (WGS) entry which is preliminary data.</text>
</comment>